<dbReference type="PANTHER" id="PTHR40980">
    <property type="entry name" value="PLUG DOMAIN-CONTAINING PROTEIN"/>
    <property type="match status" value="1"/>
</dbReference>
<protein>
    <submittedName>
        <fullName evidence="9">TonB-dependent receptor</fullName>
    </submittedName>
</protein>
<keyword evidence="10" id="KW-1185">Reference proteome</keyword>
<dbReference type="InterPro" id="IPR000531">
    <property type="entry name" value="Beta-barrel_TonB"/>
</dbReference>
<dbReference type="Pfam" id="PF00593">
    <property type="entry name" value="TonB_dep_Rec_b-barrel"/>
    <property type="match status" value="1"/>
</dbReference>
<keyword evidence="9" id="KW-0675">Receptor</keyword>
<dbReference type="SMART" id="SM00965">
    <property type="entry name" value="STN"/>
    <property type="match status" value="1"/>
</dbReference>
<dbReference type="AlphaFoldDB" id="A0A9X2FVI1"/>
<dbReference type="InterPro" id="IPR036942">
    <property type="entry name" value="Beta-barrel_TonB_sf"/>
</dbReference>
<evidence type="ECO:0000256" key="2">
    <source>
        <dbReference type="ARBA" id="ARBA00022448"/>
    </source>
</evidence>
<reference evidence="9" key="1">
    <citation type="submission" date="2022-06" db="EMBL/GenBank/DDBJ databases">
        <title>Idiomarina rhizosphaerae M1R2S28.</title>
        <authorList>
            <person name="Sun J.-Q."/>
            <person name="Li L.-F."/>
        </authorList>
    </citation>
    <scope>NUCLEOTIDE SEQUENCE</scope>
    <source>
        <strain evidence="9">M1R2S28</strain>
    </source>
</reference>
<dbReference type="NCBIfam" id="TIGR01782">
    <property type="entry name" value="TonB-Xanth-Caul"/>
    <property type="match status" value="1"/>
</dbReference>
<dbReference type="GO" id="GO:0009279">
    <property type="term" value="C:cell outer membrane"/>
    <property type="evidence" value="ECO:0007669"/>
    <property type="project" value="UniProtKB-SubCell"/>
</dbReference>
<dbReference type="SUPFAM" id="SSF56935">
    <property type="entry name" value="Porins"/>
    <property type="match status" value="1"/>
</dbReference>
<keyword evidence="3" id="KW-0406">Ion transport</keyword>
<keyword evidence="3" id="KW-0410">Iron transport</keyword>
<evidence type="ECO:0000256" key="6">
    <source>
        <dbReference type="ARBA" id="ARBA00023237"/>
    </source>
</evidence>
<evidence type="ECO:0000256" key="1">
    <source>
        <dbReference type="ARBA" id="ARBA00004442"/>
    </source>
</evidence>
<keyword evidence="7" id="KW-0798">TonB box</keyword>
<keyword evidence="6" id="KW-0998">Cell outer membrane</keyword>
<dbReference type="Gene3D" id="2.170.130.10">
    <property type="entry name" value="TonB-dependent receptor, plug domain"/>
    <property type="match status" value="1"/>
</dbReference>
<evidence type="ECO:0000313" key="9">
    <source>
        <dbReference type="EMBL" id="MCP1338410.1"/>
    </source>
</evidence>
<dbReference type="Gene3D" id="3.55.50.30">
    <property type="match status" value="1"/>
</dbReference>
<accession>A0A9X2FVI1</accession>
<dbReference type="CDD" id="cd01347">
    <property type="entry name" value="ligand_gated_channel"/>
    <property type="match status" value="1"/>
</dbReference>
<dbReference type="Proteomes" id="UP001139474">
    <property type="component" value="Unassembled WGS sequence"/>
</dbReference>
<evidence type="ECO:0000259" key="8">
    <source>
        <dbReference type="SMART" id="SM00965"/>
    </source>
</evidence>
<keyword evidence="2" id="KW-0813">Transport</keyword>
<dbReference type="Gene3D" id="2.40.170.20">
    <property type="entry name" value="TonB-dependent receptor, beta-barrel domain"/>
    <property type="match status" value="1"/>
</dbReference>
<gene>
    <name evidence="9" type="ORF">NJR55_02275</name>
</gene>
<dbReference type="PANTHER" id="PTHR40980:SF4">
    <property type="entry name" value="TONB-DEPENDENT RECEPTOR-LIKE BETA-BARREL DOMAIN-CONTAINING PROTEIN"/>
    <property type="match status" value="1"/>
</dbReference>
<feature type="domain" description="Secretin/TonB short N-terminal" evidence="8">
    <location>
        <begin position="59"/>
        <end position="109"/>
    </location>
</feature>
<comment type="subcellular location">
    <subcellularLocation>
        <location evidence="1 7">Cell outer membrane</location>
    </subcellularLocation>
</comment>
<sequence>MRYGKPNGIKNNKLYTGIFLLLSLFSSGGIIADEKARFIQLPAQALAEQLAEISKIFDCSFIAPSDHLTAKKGSELKGRYTLQQALDELFLNNNLTAYVTDNGFVVRVDDANKQQAALDDIDEITTTGSYEAASQSLQYKQNSKHISDVIAGQDLSSYPDVTVAESLQRVPGITITRALGEGRQVSLRGVYPDFTLVTLNGMPALSNNDLPMDSRLQKEQNRSFDFNIFSPKLFESVQVRKSYSSEQTSGGLAGTIALQTDKPFKKPGARFELDAGLGRNQFRDNPDKRLSAVLSNTWNNWGALLSVNWGERNVQEQGANTFRWRPLSPNADLSGIDEDLADKWRSGDIVMPRGNRYSVWQIDQTRFGGNLALQYQREGLELSFDWVSATLEGTRRENHLYPRGSAMTPIIEGITKVTTAEINARNELVYARYENASIAAESRQQQVKTDYNQWITRGLFELNRVLDIGWQLGLQQSDYSIPFSAKVFTRQQGDVSIDYRKDRYFAHINYASDLTQPEQWFFDELDLELYDSFTQQKQLKFFSEYSPNAGASYQLGIEVNQQESQRIWSTQNDVLSGYFKNSDVVLENALSYRFSRHSKIPWTELDVPAVLNHFSVNGTELSSNAPPIETTRNLIQETNWEAFFQTDWLWKNWQLLAGARVVESRTDINSNEPILQQKLSSSNVLPAINATYFYSDSWQLRASLSRSIARPLFSDLTPRLIQQGTSQTLVKASDELSPYVSSNFDLSAAYYGDNALFFSAAWFYKDLDDYIASERLNAGTDQPALNIIERKNSESAWLSGLEAQLQWRWSFLPAPFNNLGVNLQGTLNKGEVAFYDENTGNKLFKKDFPYLSEHTAAVALYYEDANFLARISATHRDDYIARVDSQTLSDEDETGFHASTYVDASVSWAFNSSWELGLEFSNLTNEREEQYSNSTHRAYNSTSYGRNVFLGITYRH</sequence>
<name>A0A9X2FVI1_9GAMM</name>
<proteinExistence type="inferred from homology"/>
<dbReference type="Pfam" id="PF07715">
    <property type="entry name" value="Plug"/>
    <property type="match status" value="1"/>
</dbReference>
<dbReference type="GO" id="GO:0006826">
    <property type="term" value="P:iron ion transport"/>
    <property type="evidence" value="ECO:0007669"/>
    <property type="project" value="UniProtKB-KW"/>
</dbReference>
<dbReference type="RefSeq" id="WP_253617461.1">
    <property type="nucleotide sequence ID" value="NZ_JAMZDE010000001.1"/>
</dbReference>
<keyword evidence="4" id="KW-0408">Iron</keyword>
<evidence type="ECO:0000256" key="4">
    <source>
        <dbReference type="ARBA" id="ARBA00023004"/>
    </source>
</evidence>
<evidence type="ECO:0000313" key="10">
    <source>
        <dbReference type="Proteomes" id="UP001139474"/>
    </source>
</evidence>
<organism evidence="9 10">
    <name type="scientific">Idiomarina rhizosphaerae</name>
    <dbReference type="NCBI Taxonomy" id="2961572"/>
    <lineage>
        <taxon>Bacteria</taxon>
        <taxon>Pseudomonadati</taxon>
        <taxon>Pseudomonadota</taxon>
        <taxon>Gammaproteobacteria</taxon>
        <taxon>Alteromonadales</taxon>
        <taxon>Idiomarinaceae</taxon>
        <taxon>Idiomarina</taxon>
    </lineage>
</organism>
<dbReference type="InterPro" id="IPR010104">
    <property type="entry name" value="TonB_rcpt_bac"/>
</dbReference>
<evidence type="ECO:0000256" key="7">
    <source>
        <dbReference type="RuleBase" id="RU003357"/>
    </source>
</evidence>
<dbReference type="InterPro" id="IPR012910">
    <property type="entry name" value="Plug_dom"/>
</dbReference>
<comment type="caution">
    <text evidence="9">The sequence shown here is derived from an EMBL/GenBank/DDBJ whole genome shotgun (WGS) entry which is preliminary data.</text>
</comment>
<dbReference type="EMBL" id="JAMZDE010000001">
    <property type="protein sequence ID" value="MCP1338410.1"/>
    <property type="molecule type" value="Genomic_DNA"/>
</dbReference>
<evidence type="ECO:0000256" key="3">
    <source>
        <dbReference type="ARBA" id="ARBA00022496"/>
    </source>
</evidence>
<dbReference type="InterPro" id="IPR037066">
    <property type="entry name" value="Plug_dom_sf"/>
</dbReference>
<evidence type="ECO:0000256" key="5">
    <source>
        <dbReference type="ARBA" id="ARBA00023136"/>
    </source>
</evidence>
<keyword evidence="5 7" id="KW-0472">Membrane</keyword>
<dbReference type="InterPro" id="IPR011662">
    <property type="entry name" value="Secretin/TonB_short_N"/>
</dbReference>
<comment type="similarity">
    <text evidence="7">Belongs to the TonB-dependent receptor family.</text>
</comment>